<evidence type="ECO:0000259" key="5">
    <source>
        <dbReference type="Pfam" id="PF23598"/>
    </source>
</evidence>
<dbReference type="EMBL" id="LFYR01000644">
    <property type="protein sequence ID" value="KMZ72013.1"/>
    <property type="molecule type" value="Genomic_DNA"/>
</dbReference>
<feature type="domain" description="Disease resistance R13L4/SHOC-2-like LRR" evidence="5">
    <location>
        <begin position="296"/>
        <end position="421"/>
    </location>
</feature>
<dbReference type="Proteomes" id="UP000036987">
    <property type="component" value="Unassembled WGS sequence"/>
</dbReference>
<dbReference type="InterPro" id="IPR003591">
    <property type="entry name" value="Leu-rich_rpt_typical-subtyp"/>
</dbReference>
<dbReference type="InterPro" id="IPR001611">
    <property type="entry name" value="Leu-rich_rpt"/>
</dbReference>
<dbReference type="PROSITE" id="PS51450">
    <property type="entry name" value="LRR"/>
    <property type="match status" value="4"/>
</dbReference>
<reference evidence="7" key="1">
    <citation type="journal article" date="2016" name="Nature">
        <title>The genome of the seagrass Zostera marina reveals angiosperm adaptation to the sea.</title>
        <authorList>
            <person name="Olsen J.L."/>
            <person name="Rouze P."/>
            <person name="Verhelst B."/>
            <person name="Lin Y.-C."/>
            <person name="Bayer T."/>
            <person name="Collen J."/>
            <person name="Dattolo E."/>
            <person name="De Paoli E."/>
            <person name="Dittami S."/>
            <person name="Maumus F."/>
            <person name="Michel G."/>
            <person name="Kersting A."/>
            <person name="Lauritano C."/>
            <person name="Lohaus R."/>
            <person name="Toepel M."/>
            <person name="Tonon T."/>
            <person name="Vanneste K."/>
            <person name="Amirebrahimi M."/>
            <person name="Brakel J."/>
            <person name="Bostroem C."/>
            <person name="Chovatia M."/>
            <person name="Grimwood J."/>
            <person name="Jenkins J.W."/>
            <person name="Jueterbock A."/>
            <person name="Mraz A."/>
            <person name="Stam W.T."/>
            <person name="Tice H."/>
            <person name="Bornberg-Bauer E."/>
            <person name="Green P.J."/>
            <person name="Pearson G.A."/>
            <person name="Procaccini G."/>
            <person name="Duarte C.M."/>
            <person name="Schmutz J."/>
            <person name="Reusch T.B.H."/>
            <person name="Van de Peer Y."/>
        </authorList>
    </citation>
    <scope>NUCLEOTIDE SEQUENCE [LARGE SCALE GENOMIC DNA]</scope>
    <source>
        <strain evidence="7">cv. Finnish</strain>
    </source>
</reference>
<proteinExistence type="inferred from homology"/>
<dbReference type="Pfam" id="PF13855">
    <property type="entry name" value="LRR_8"/>
    <property type="match status" value="1"/>
</dbReference>
<organism evidence="6 7">
    <name type="scientific">Zostera marina</name>
    <name type="common">Eelgrass</name>
    <dbReference type="NCBI Taxonomy" id="29655"/>
    <lineage>
        <taxon>Eukaryota</taxon>
        <taxon>Viridiplantae</taxon>
        <taxon>Streptophyta</taxon>
        <taxon>Embryophyta</taxon>
        <taxon>Tracheophyta</taxon>
        <taxon>Spermatophyta</taxon>
        <taxon>Magnoliopsida</taxon>
        <taxon>Liliopsida</taxon>
        <taxon>Zosteraceae</taxon>
        <taxon>Zostera</taxon>
    </lineage>
</organism>
<dbReference type="InterPro" id="IPR032675">
    <property type="entry name" value="LRR_dom_sf"/>
</dbReference>
<comment type="function">
    <text evidence="4">Leucine-rich repeat protein that likely mediates protein interactions, possibly in the context of signal transduction.</text>
</comment>
<sequence>MSKPPVTETVDEIMSLYCSLPQRPSIEEVEAALIVAKTADTELELKIRSLDKMERAEGVPKELFYVATEVRRNVALLQCYEQKREAAHVVEIEKRMRVFDRLIQRASVLVTGSSVEEDLTDAATAAADERLVLSGLEFGIEKKTNKTSVVAEISGSKIDPKEFLRSSSLKGVASFKGYTIPVADSSGGQKLTLIKIAGLIEKSFKNGAKILDLEEKLMDDIESIPISLGKLTELTKLNLSNNRLTSLPSTMGGLRSLTKLNLYSNRLSSLPDSLGELTNLEDLALNCNLLEIIPASIGNLTRLNKLDLCSNKLTILPDSIGNLTQLKKLVVETNNLEELPYTIGSCSSLVELLLNFNVLRALPEAIGKLESLEILSLHYNRIKSLPTTMASLSKLRELDVSFNEVEMIPESLCLVTSLVKLNVSSNFADLTYLPRSIGNLEMLEELDISNNQITMLPESFKMLKNLKSFHAIETPLEFPPREIVRQRAEDIVNYMAGLGVPIEGEVKKSGSNFLPSCVLECAARKPARKNNHSCRNLLESRIKISIILVNFFSFLPHSLLTTDKVRFRFLP</sequence>
<dbReference type="Pfam" id="PF23598">
    <property type="entry name" value="LRR_14"/>
    <property type="match status" value="1"/>
</dbReference>
<dbReference type="AlphaFoldDB" id="A0A0K9PSG4"/>
<protein>
    <submittedName>
        <fullName evidence="6">Putative Leucine-rich repeat-containing protein</fullName>
    </submittedName>
</protein>
<evidence type="ECO:0000256" key="2">
    <source>
        <dbReference type="ARBA" id="ARBA00022737"/>
    </source>
</evidence>
<dbReference type="Pfam" id="PF00560">
    <property type="entry name" value="LRR_1"/>
    <property type="match status" value="1"/>
</dbReference>
<evidence type="ECO:0000256" key="3">
    <source>
        <dbReference type="ARBA" id="ARBA00023786"/>
    </source>
</evidence>
<dbReference type="PANTHER" id="PTHR48051:SF54">
    <property type="entry name" value="LEUCINE-RICH REPEAT-CONTAINING PROTEIN"/>
    <property type="match status" value="1"/>
</dbReference>
<dbReference type="SMART" id="SM00364">
    <property type="entry name" value="LRR_BAC"/>
    <property type="match status" value="9"/>
</dbReference>
<name>A0A0K9PSG4_ZOSMR</name>
<evidence type="ECO:0000313" key="6">
    <source>
        <dbReference type="EMBL" id="KMZ72013.1"/>
    </source>
</evidence>
<dbReference type="InterPro" id="IPR055414">
    <property type="entry name" value="LRR_R13L4/SHOC2-like"/>
</dbReference>
<dbReference type="PANTHER" id="PTHR48051">
    <property type="match status" value="1"/>
</dbReference>
<comment type="caution">
    <text evidence="6">The sequence shown here is derived from an EMBL/GenBank/DDBJ whole genome shotgun (WGS) entry which is preliminary data.</text>
</comment>
<dbReference type="GO" id="GO:0035556">
    <property type="term" value="P:intracellular signal transduction"/>
    <property type="evidence" value="ECO:0000318"/>
    <property type="project" value="GO_Central"/>
</dbReference>
<dbReference type="SMART" id="SM00369">
    <property type="entry name" value="LRR_TYP"/>
    <property type="match status" value="9"/>
</dbReference>
<evidence type="ECO:0000313" key="7">
    <source>
        <dbReference type="Proteomes" id="UP000036987"/>
    </source>
</evidence>
<comment type="similarity">
    <text evidence="3">Belongs to the SHOC2 family.</text>
</comment>
<dbReference type="SUPFAM" id="SSF52058">
    <property type="entry name" value="L domain-like"/>
    <property type="match status" value="1"/>
</dbReference>
<gene>
    <name evidence="6" type="ORF">ZOSMA_170G00340</name>
</gene>
<dbReference type="OMA" id="FQSHEQR"/>
<keyword evidence="1" id="KW-0433">Leucine-rich repeat</keyword>
<accession>A0A0K9PSG4</accession>
<dbReference type="STRING" id="29655.A0A0K9PSG4"/>
<dbReference type="PRINTS" id="PR00019">
    <property type="entry name" value="LEURICHRPT"/>
</dbReference>
<dbReference type="InterPro" id="IPR050216">
    <property type="entry name" value="LRR_domain-containing"/>
</dbReference>
<evidence type="ECO:0000256" key="1">
    <source>
        <dbReference type="ARBA" id="ARBA00022614"/>
    </source>
</evidence>
<keyword evidence="7" id="KW-1185">Reference proteome</keyword>
<dbReference type="OrthoDB" id="1668230at2759"/>
<dbReference type="FunFam" id="3.80.10.10:FF:000405">
    <property type="entry name" value="Plant intracellular Ras-group-related LRR protein 4"/>
    <property type="match status" value="1"/>
</dbReference>
<evidence type="ECO:0000256" key="4">
    <source>
        <dbReference type="ARBA" id="ARBA00037519"/>
    </source>
</evidence>
<dbReference type="Gene3D" id="3.80.10.10">
    <property type="entry name" value="Ribonuclease Inhibitor"/>
    <property type="match status" value="1"/>
</dbReference>
<keyword evidence="2" id="KW-0677">Repeat</keyword>